<name>A0A9D1L6F7_9FIRM</name>
<organism evidence="1 2">
    <name type="scientific">Candidatus Allocopromorpha excrementigallinarum</name>
    <dbReference type="NCBI Taxonomy" id="2840742"/>
    <lineage>
        <taxon>Bacteria</taxon>
        <taxon>Bacillati</taxon>
        <taxon>Bacillota</taxon>
        <taxon>Clostridia</taxon>
        <taxon>Eubacteriales</taxon>
        <taxon>Eubacteriaceae</taxon>
        <taxon>Eubacteriaceae incertae sedis</taxon>
        <taxon>Candidatus Allocopromorpha</taxon>
    </lineage>
</organism>
<accession>A0A9D1L6F7</accession>
<reference evidence="1" key="2">
    <citation type="journal article" date="2021" name="PeerJ">
        <title>Extensive microbial diversity within the chicken gut microbiome revealed by metagenomics and culture.</title>
        <authorList>
            <person name="Gilroy R."/>
            <person name="Ravi A."/>
            <person name="Getino M."/>
            <person name="Pursley I."/>
            <person name="Horton D.L."/>
            <person name="Alikhan N.F."/>
            <person name="Baker D."/>
            <person name="Gharbi K."/>
            <person name="Hall N."/>
            <person name="Watson M."/>
            <person name="Adriaenssens E.M."/>
            <person name="Foster-Nyarko E."/>
            <person name="Jarju S."/>
            <person name="Secka A."/>
            <person name="Antonio M."/>
            <person name="Oren A."/>
            <person name="Chaudhuri R.R."/>
            <person name="La Ragione R."/>
            <person name="Hildebrand F."/>
            <person name="Pallen M.J."/>
        </authorList>
    </citation>
    <scope>NUCLEOTIDE SEQUENCE</scope>
    <source>
        <strain evidence="1">ChiHcec3-6078</strain>
    </source>
</reference>
<protein>
    <submittedName>
        <fullName evidence="1">Uncharacterized protein</fullName>
    </submittedName>
</protein>
<sequence length="399" mass="45451">MNKPNLTVIEGGMSSSSKNKNRFFVSSYVTDTRLMGVLTVYIHWKLSDPLSDADLHQFFYIDCEEAGLETYRSITGDTAGELDEAEQALIGGLGAKKIEISLYQAKGILSHYKRFNEANGIPLPAKYSEYSSLIEPETLFTHEEYREIMALICGDIVSDYQAVNYFLMRCFGRDYEGAAWLAEGDFPLDLYDSYDRATFCKNVIDKDRTFDDGSVSYLCESLIERNDKYETVISKVTVKNLKVTGFQRCSGFPVSSAEAAMMLAKAEFVTVYEVLLSDEDMDNNIGELTVNLNTVMSNHENGRLFMAFKKNNDHVNSRVFRLSNDVKGIYFLTDYGQLILAAYSLSDIRFLENRLKASPLAPFLMVTAKYEFKEPVLFEFIQSDFEDFDDFLEYIRSDD</sequence>
<comment type="caution">
    <text evidence="1">The sequence shown here is derived from an EMBL/GenBank/DDBJ whole genome shotgun (WGS) entry which is preliminary data.</text>
</comment>
<gene>
    <name evidence="1" type="ORF">IAC50_00975</name>
</gene>
<evidence type="ECO:0000313" key="2">
    <source>
        <dbReference type="Proteomes" id="UP000824090"/>
    </source>
</evidence>
<dbReference type="Proteomes" id="UP000824090">
    <property type="component" value="Unassembled WGS sequence"/>
</dbReference>
<reference evidence="1" key="1">
    <citation type="submission" date="2020-10" db="EMBL/GenBank/DDBJ databases">
        <authorList>
            <person name="Gilroy R."/>
        </authorList>
    </citation>
    <scope>NUCLEOTIDE SEQUENCE</scope>
    <source>
        <strain evidence="1">ChiHcec3-6078</strain>
    </source>
</reference>
<dbReference type="AlphaFoldDB" id="A0A9D1L6F7"/>
<proteinExistence type="predicted"/>
<evidence type="ECO:0000313" key="1">
    <source>
        <dbReference type="EMBL" id="HIU25057.1"/>
    </source>
</evidence>
<dbReference type="EMBL" id="DVMP01000020">
    <property type="protein sequence ID" value="HIU25057.1"/>
    <property type="molecule type" value="Genomic_DNA"/>
</dbReference>